<gene>
    <name evidence="3" type="ORF">D3250_06310</name>
</gene>
<evidence type="ECO:0000313" key="4">
    <source>
        <dbReference type="Proteomes" id="UP000266615"/>
    </source>
</evidence>
<protein>
    <submittedName>
        <fullName evidence="3">Universal stress protein</fullName>
    </submittedName>
</protein>
<reference evidence="3 4" key="1">
    <citation type="submission" date="2018-09" db="EMBL/GenBank/DDBJ databases">
        <title>Nesterenkonia natronophila sp. nov., an alkaliphilic actinobacteriume isolated from a soda lake, and emended description of the genus Nesterenkonia.</title>
        <authorList>
            <person name="Menes R.J."/>
            <person name="Iriarte A."/>
        </authorList>
    </citation>
    <scope>NUCLEOTIDE SEQUENCE [LARGE SCALE GENOMIC DNA]</scope>
    <source>
        <strain evidence="3 4">M8</strain>
    </source>
</reference>
<proteinExistence type="inferred from homology"/>
<dbReference type="EMBL" id="QYZP01000002">
    <property type="protein sequence ID" value="RJN31740.1"/>
    <property type="molecule type" value="Genomic_DNA"/>
</dbReference>
<evidence type="ECO:0000259" key="2">
    <source>
        <dbReference type="Pfam" id="PF00582"/>
    </source>
</evidence>
<evidence type="ECO:0000313" key="3">
    <source>
        <dbReference type="EMBL" id="RJN31740.1"/>
    </source>
</evidence>
<dbReference type="Proteomes" id="UP000266615">
    <property type="component" value="Unassembled WGS sequence"/>
</dbReference>
<dbReference type="InterPro" id="IPR006015">
    <property type="entry name" value="Universal_stress_UspA"/>
</dbReference>
<dbReference type="InterPro" id="IPR014729">
    <property type="entry name" value="Rossmann-like_a/b/a_fold"/>
</dbReference>
<dbReference type="InterPro" id="IPR006016">
    <property type="entry name" value="UspA"/>
</dbReference>
<dbReference type="PANTHER" id="PTHR46268:SF6">
    <property type="entry name" value="UNIVERSAL STRESS PROTEIN UP12"/>
    <property type="match status" value="1"/>
</dbReference>
<organism evidence="3 4">
    <name type="scientific">Nesterenkonia natronophila</name>
    <dbReference type="NCBI Taxonomy" id="2174932"/>
    <lineage>
        <taxon>Bacteria</taxon>
        <taxon>Bacillati</taxon>
        <taxon>Actinomycetota</taxon>
        <taxon>Actinomycetes</taxon>
        <taxon>Micrococcales</taxon>
        <taxon>Micrococcaceae</taxon>
        <taxon>Nesterenkonia</taxon>
    </lineage>
</organism>
<dbReference type="AlphaFoldDB" id="A0A3A4F5K2"/>
<sequence>MSKDVHTNESDVSFDSPERRLGVLVGFDGSASSIAALNYGARVARRRGTALTVVNAYSIPPSMYVSPSAAPEKHEAQERAEASEQFLDEARKHLRDYSGEVAYRSEVGDAAGVMVDLSSDAQLAVVGARGRGGFLGRVLGSVASALPGHSHCPTIVVPRKFQTKEEGGEASSHLDRADTPVVVGVDSSRESRAALLQAAEAAEERETSLQLTMALPLPGTLLWYPELKDSDLLESRAAQLKDFLDEEVQWLAQHYPSLKATTLLEPGDPIAVMSKETSAAQLTVLGTHGRGNFSGAVLGSVSRGVLLKAEGPVMVVPFLEDPRLDRADATGSDL</sequence>
<feature type="domain" description="UspA" evidence="2">
    <location>
        <begin position="180"/>
        <end position="317"/>
    </location>
</feature>
<feature type="domain" description="UspA" evidence="2">
    <location>
        <begin position="23"/>
        <end position="158"/>
    </location>
</feature>
<dbReference type="OrthoDB" id="267918at2"/>
<dbReference type="Pfam" id="PF00582">
    <property type="entry name" value="Usp"/>
    <property type="match status" value="2"/>
</dbReference>
<dbReference type="RefSeq" id="WP_119902527.1">
    <property type="nucleotide sequence ID" value="NZ_QYZP01000002.1"/>
</dbReference>
<comment type="similarity">
    <text evidence="1">Belongs to the universal stress protein A family.</text>
</comment>
<name>A0A3A4F5K2_9MICC</name>
<keyword evidence="4" id="KW-1185">Reference proteome</keyword>
<comment type="caution">
    <text evidence="3">The sequence shown here is derived from an EMBL/GenBank/DDBJ whole genome shotgun (WGS) entry which is preliminary data.</text>
</comment>
<dbReference type="PANTHER" id="PTHR46268">
    <property type="entry name" value="STRESS RESPONSE PROTEIN NHAX"/>
    <property type="match status" value="1"/>
</dbReference>
<dbReference type="PRINTS" id="PR01438">
    <property type="entry name" value="UNVRSLSTRESS"/>
</dbReference>
<evidence type="ECO:0000256" key="1">
    <source>
        <dbReference type="ARBA" id="ARBA00008791"/>
    </source>
</evidence>
<dbReference type="Gene3D" id="3.40.50.620">
    <property type="entry name" value="HUPs"/>
    <property type="match status" value="2"/>
</dbReference>
<accession>A0A3A4F5K2</accession>
<dbReference type="SUPFAM" id="SSF52402">
    <property type="entry name" value="Adenine nucleotide alpha hydrolases-like"/>
    <property type="match status" value="2"/>
</dbReference>